<dbReference type="InterPro" id="IPR001753">
    <property type="entry name" value="Enoyl-CoA_hydra/iso"/>
</dbReference>
<dbReference type="Gene3D" id="3.90.226.10">
    <property type="entry name" value="2-enoyl-CoA Hydratase, Chain A, domain 1"/>
    <property type="match status" value="1"/>
</dbReference>
<evidence type="ECO:0000256" key="1">
    <source>
        <dbReference type="ARBA" id="ARBA00005254"/>
    </source>
</evidence>
<reference evidence="5 6" key="3">
    <citation type="journal article" date="2017" name="G3 (Bethesda)">
        <title>Comparative analysis highlights variable genome content of wheat rusts and divergence of the mating loci.</title>
        <authorList>
            <person name="Cuomo C.A."/>
            <person name="Bakkeren G."/>
            <person name="Khalil H.B."/>
            <person name="Panwar V."/>
            <person name="Joly D."/>
            <person name="Linning R."/>
            <person name="Sakthikumar S."/>
            <person name="Song X."/>
            <person name="Adiconis X."/>
            <person name="Fan L."/>
            <person name="Goldberg J.M."/>
            <person name="Levin J.Z."/>
            <person name="Young S."/>
            <person name="Zeng Q."/>
            <person name="Anikster Y."/>
            <person name="Bruce M."/>
            <person name="Wang M."/>
            <person name="Yin C."/>
            <person name="McCallum B."/>
            <person name="Szabo L.J."/>
            <person name="Hulbert S."/>
            <person name="Chen X."/>
            <person name="Fellers J.P."/>
        </authorList>
    </citation>
    <scope>NUCLEOTIDE SEQUENCE</scope>
    <source>
        <strain evidence="5">isolate 1-1 / race 1 (BBBD)</strain>
        <strain evidence="6">Isolate 1-1 / race 1 (BBBD)</strain>
    </source>
</reference>
<keyword evidence="6" id="KW-1185">Reference proteome</keyword>
<comment type="similarity">
    <text evidence="1 3">Belongs to the enoyl-CoA hydratase/isomerase family.</text>
</comment>
<dbReference type="InterPro" id="IPR029045">
    <property type="entry name" value="ClpP/crotonase-like_dom_sf"/>
</dbReference>
<dbReference type="PANTHER" id="PTHR11941">
    <property type="entry name" value="ENOYL-COA HYDRATASE-RELATED"/>
    <property type="match status" value="1"/>
</dbReference>
<evidence type="ECO:0008006" key="7">
    <source>
        <dbReference type="Google" id="ProtNLM"/>
    </source>
</evidence>
<name>A0A180H2C7_PUCT1</name>
<evidence type="ECO:0000313" key="5">
    <source>
        <dbReference type="EnsemblFungi" id="PTTG_02479-t43_1-p1"/>
    </source>
</evidence>
<evidence type="ECO:0000256" key="3">
    <source>
        <dbReference type="RuleBase" id="RU003707"/>
    </source>
</evidence>
<dbReference type="AlphaFoldDB" id="A0A180H2C7"/>
<accession>A0A180H2C7</accession>
<proteinExistence type="inferred from homology"/>
<dbReference type="OrthoDB" id="2139957at2759"/>
<reference evidence="4" key="2">
    <citation type="submission" date="2016-05" db="EMBL/GenBank/DDBJ databases">
        <title>Comparative analysis highlights variable genome content of wheat rusts and divergence of the mating loci.</title>
        <authorList>
            <person name="Cuomo C.A."/>
            <person name="Bakkeren G."/>
            <person name="Szabo L."/>
            <person name="Khalil H."/>
            <person name="Joly D."/>
            <person name="Goldberg J."/>
            <person name="Young S."/>
            <person name="Zeng Q."/>
            <person name="Fellers J."/>
        </authorList>
    </citation>
    <scope>NUCLEOTIDE SEQUENCE [LARGE SCALE GENOMIC DNA]</scope>
    <source>
        <strain evidence="4">1-1 BBBD Race 1</strain>
    </source>
</reference>
<dbReference type="Proteomes" id="UP000005240">
    <property type="component" value="Unassembled WGS sequence"/>
</dbReference>
<keyword evidence="2" id="KW-0456">Lyase</keyword>
<dbReference type="FunFam" id="3.90.226.10:FF:000104">
    <property type="entry name" value="Related to enoyl-CoA hydratase"/>
    <property type="match status" value="1"/>
</dbReference>
<dbReference type="CDD" id="cd06558">
    <property type="entry name" value="crotonase-like"/>
    <property type="match status" value="1"/>
</dbReference>
<dbReference type="GO" id="GO:0006635">
    <property type="term" value="P:fatty acid beta-oxidation"/>
    <property type="evidence" value="ECO:0007669"/>
    <property type="project" value="TreeGrafter"/>
</dbReference>
<dbReference type="GO" id="GO:0005739">
    <property type="term" value="C:mitochondrion"/>
    <property type="evidence" value="ECO:0007669"/>
    <property type="project" value="TreeGrafter"/>
</dbReference>
<evidence type="ECO:0000256" key="2">
    <source>
        <dbReference type="ARBA" id="ARBA00023239"/>
    </source>
</evidence>
<dbReference type="STRING" id="630390.A0A180H2C7"/>
<dbReference type="EnsemblFungi" id="PTTG_02479-t43_1">
    <property type="protein sequence ID" value="PTTG_02479-t43_1-p1"/>
    <property type="gene ID" value="PTTG_02479"/>
</dbReference>
<dbReference type="Gene3D" id="1.10.12.10">
    <property type="entry name" value="Lyase 2-enoyl-coa Hydratase, Chain A, domain 2"/>
    <property type="match status" value="1"/>
</dbReference>
<dbReference type="InterPro" id="IPR014748">
    <property type="entry name" value="Enoyl-CoA_hydra_C"/>
</dbReference>
<dbReference type="EMBL" id="ADAS02000004">
    <property type="protein sequence ID" value="OAV98954.1"/>
    <property type="molecule type" value="Genomic_DNA"/>
</dbReference>
<evidence type="ECO:0000313" key="6">
    <source>
        <dbReference type="Proteomes" id="UP000005240"/>
    </source>
</evidence>
<evidence type="ECO:0000313" key="4">
    <source>
        <dbReference type="EMBL" id="OAV98954.1"/>
    </source>
</evidence>
<gene>
    <name evidence="4" type="ORF">PTTG_02479</name>
</gene>
<dbReference type="Pfam" id="PF00378">
    <property type="entry name" value="ECH_1"/>
    <property type="match status" value="1"/>
</dbReference>
<dbReference type="VEuPathDB" id="FungiDB:PTTG_02479"/>
<organism evidence="4">
    <name type="scientific">Puccinia triticina (isolate 1-1 / race 1 (BBBD))</name>
    <name type="common">Brown leaf rust fungus</name>
    <dbReference type="NCBI Taxonomy" id="630390"/>
    <lineage>
        <taxon>Eukaryota</taxon>
        <taxon>Fungi</taxon>
        <taxon>Dikarya</taxon>
        <taxon>Basidiomycota</taxon>
        <taxon>Pucciniomycotina</taxon>
        <taxon>Pucciniomycetes</taxon>
        <taxon>Pucciniales</taxon>
        <taxon>Pucciniaceae</taxon>
        <taxon>Puccinia</taxon>
    </lineage>
</organism>
<sequence length="309" mass="33939">MKQPSHGPTVKSTFLEGGRVLMVALNRPKELNTMTDQMQADLERVLDWAEEEPSVWAIVVTGTLAPASTKAFCAGQDLKEWLAKKEHDQRRRLLDTPNGFGSISRRLSRKPLIAAVDGLCLGGGLELVLNCDLVIATQHSTFGFPEVSKGVFVAQGGIPRLLLLCGRTLASELLFLGRPVDAQTARDKFRIVNEVVPTTEALLPAVLRMAQQIIANSPAAVQLTKLAMVDTLRRGHRGFLDDAALGTLREEELGDGIELATAAAVLRDEFDEWARGPDMREGLRAFAEKRKPRWSDPVKITEKKKASKL</sequence>
<dbReference type="GO" id="GO:0016829">
    <property type="term" value="F:lyase activity"/>
    <property type="evidence" value="ECO:0007669"/>
    <property type="project" value="UniProtKB-KW"/>
</dbReference>
<protein>
    <recommendedName>
        <fullName evidence="7">Enoyl-CoA hydratase</fullName>
    </recommendedName>
</protein>
<reference evidence="5" key="4">
    <citation type="submission" date="2025-05" db="UniProtKB">
        <authorList>
            <consortium name="EnsemblFungi"/>
        </authorList>
    </citation>
    <scope>IDENTIFICATION</scope>
    <source>
        <strain evidence="5">isolate 1-1 / race 1 (BBBD)</strain>
    </source>
</reference>
<reference evidence="4" key="1">
    <citation type="submission" date="2009-11" db="EMBL/GenBank/DDBJ databases">
        <authorList>
            <consortium name="The Broad Institute Genome Sequencing Platform"/>
            <person name="Ward D."/>
            <person name="Feldgarden M."/>
            <person name="Earl A."/>
            <person name="Young S.K."/>
            <person name="Zeng Q."/>
            <person name="Koehrsen M."/>
            <person name="Alvarado L."/>
            <person name="Berlin A."/>
            <person name="Bochicchio J."/>
            <person name="Borenstein D."/>
            <person name="Chapman S.B."/>
            <person name="Chen Z."/>
            <person name="Engels R."/>
            <person name="Freedman E."/>
            <person name="Gellesch M."/>
            <person name="Goldberg J."/>
            <person name="Griggs A."/>
            <person name="Gujja S."/>
            <person name="Heilman E."/>
            <person name="Heiman D."/>
            <person name="Hepburn T."/>
            <person name="Howarth C."/>
            <person name="Jen D."/>
            <person name="Larson L."/>
            <person name="Lewis B."/>
            <person name="Mehta T."/>
            <person name="Park D."/>
            <person name="Pearson M."/>
            <person name="Roberts A."/>
            <person name="Saif S."/>
            <person name="Shea T."/>
            <person name="Shenoy N."/>
            <person name="Sisk P."/>
            <person name="Stolte C."/>
            <person name="Sykes S."/>
            <person name="Thomson T."/>
            <person name="Walk T."/>
            <person name="White J."/>
            <person name="Yandava C."/>
            <person name="Izard J."/>
            <person name="Baranova O.V."/>
            <person name="Blanton J.M."/>
            <person name="Tanner A.C."/>
            <person name="Dewhirst F.E."/>
            <person name="Haas B."/>
            <person name="Nusbaum C."/>
            <person name="Birren B."/>
        </authorList>
    </citation>
    <scope>NUCLEOTIDE SEQUENCE [LARGE SCALE GENOMIC DNA]</scope>
    <source>
        <strain evidence="4">1-1 BBBD Race 1</strain>
    </source>
</reference>
<dbReference type="SUPFAM" id="SSF52096">
    <property type="entry name" value="ClpP/crotonase"/>
    <property type="match status" value="1"/>
</dbReference>
<dbReference type="PROSITE" id="PS00166">
    <property type="entry name" value="ENOYL_COA_HYDRATASE"/>
    <property type="match status" value="1"/>
</dbReference>
<dbReference type="PANTHER" id="PTHR11941:SF158">
    <property type="entry name" value="ENOYL-COA HYDRATASE (AFU_ORTHOLOGUE AFUA_2G10650)"/>
    <property type="match status" value="1"/>
</dbReference>
<dbReference type="InterPro" id="IPR018376">
    <property type="entry name" value="Enoyl-CoA_hyd/isom_CS"/>
</dbReference>